<dbReference type="EMBL" id="JAJAQC010000049">
    <property type="protein sequence ID" value="MDA0567115.1"/>
    <property type="molecule type" value="Genomic_DNA"/>
</dbReference>
<evidence type="ECO:0000313" key="1">
    <source>
        <dbReference type="EMBL" id="MDA0567115.1"/>
    </source>
</evidence>
<gene>
    <name evidence="1" type="ORF">LG943_22750</name>
</gene>
<organism evidence="1 2">
    <name type="scientific">Streptomonospora mangrovi</name>
    <dbReference type="NCBI Taxonomy" id="2883123"/>
    <lineage>
        <taxon>Bacteria</taxon>
        <taxon>Bacillati</taxon>
        <taxon>Actinomycetota</taxon>
        <taxon>Actinomycetes</taxon>
        <taxon>Streptosporangiales</taxon>
        <taxon>Nocardiopsidaceae</taxon>
        <taxon>Streptomonospora</taxon>
    </lineage>
</organism>
<dbReference type="AlphaFoldDB" id="A0A9X3NQ62"/>
<dbReference type="RefSeq" id="WP_270074366.1">
    <property type="nucleotide sequence ID" value="NZ_JAJAQC010000049.1"/>
</dbReference>
<protein>
    <recommendedName>
        <fullName evidence="3">(d)CMP kinase</fullName>
    </recommendedName>
</protein>
<dbReference type="Proteomes" id="UP001140076">
    <property type="component" value="Unassembled WGS sequence"/>
</dbReference>
<proteinExistence type="predicted"/>
<comment type="caution">
    <text evidence="1">The sequence shown here is derived from an EMBL/GenBank/DDBJ whole genome shotgun (WGS) entry which is preliminary data.</text>
</comment>
<evidence type="ECO:0008006" key="3">
    <source>
        <dbReference type="Google" id="ProtNLM"/>
    </source>
</evidence>
<dbReference type="Gene3D" id="3.40.50.300">
    <property type="entry name" value="P-loop containing nucleotide triphosphate hydrolases"/>
    <property type="match status" value="1"/>
</dbReference>
<sequence length="190" mass="20923">MPVLTLSTAAPDWPRRAVAALRRAPARAGRVRVLAVEGRSGAGKTTLARRVAEEAGCPLLHLDDLYPGWSGLAAVVPLVREWVLEPLARGADPRWRAYDWARGAFGEWRTTPVRGELVIEGCGSGAAQLRPYLAELAWVQAPPALRGRRLDARWDAAAYAPHRQEWARQEDAFYAAHRPREHAGIILDNG</sequence>
<dbReference type="SUPFAM" id="SSF52540">
    <property type="entry name" value="P-loop containing nucleoside triphosphate hydrolases"/>
    <property type="match status" value="1"/>
</dbReference>
<evidence type="ECO:0000313" key="2">
    <source>
        <dbReference type="Proteomes" id="UP001140076"/>
    </source>
</evidence>
<accession>A0A9X3NQ62</accession>
<keyword evidence="2" id="KW-1185">Reference proteome</keyword>
<reference evidence="1" key="1">
    <citation type="submission" date="2021-10" db="EMBL/GenBank/DDBJ databases">
        <title>Streptomonospora sp. nov., isolated from mangrove soil.</title>
        <authorList>
            <person name="Chen X."/>
            <person name="Ge X."/>
            <person name="Liu W."/>
        </authorList>
    </citation>
    <scope>NUCLEOTIDE SEQUENCE</scope>
    <source>
        <strain evidence="1">S1-112</strain>
    </source>
</reference>
<dbReference type="InterPro" id="IPR027417">
    <property type="entry name" value="P-loop_NTPase"/>
</dbReference>
<name>A0A9X3NQ62_9ACTN</name>